<evidence type="ECO:0000313" key="2">
    <source>
        <dbReference type="EMBL" id="ATQ16436.2"/>
    </source>
</evidence>
<feature type="compositionally biased region" description="Polar residues" evidence="1">
    <location>
        <begin position="297"/>
        <end position="318"/>
    </location>
</feature>
<dbReference type="Proteomes" id="UP000230633">
    <property type="component" value="Plasmid pYekat-1-lp72"/>
</dbReference>
<keyword evidence="3" id="KW-0614">Plasmid</keyword>
<evidence type="ECO:0000256" key="1">
    <source>
        <dbReference type="SAM" id="MobiDB-lite"/>
    </source>
</evidence>
<geneLocation type="plasmid" evidence="2 4">
    <name>pYekat-1-lp72</name>
</geneLocation>
<keyword evidence="4" id="KW-1185">Reference proteome</keyword>
<evidence type="ECO:0000313" key="3">
    <source>
        <dbReference type="EMBL" id="QBK62418.2"/>
    </source>
</evidence>
<accession>A0AAP9CGE8</accession>
<dbReference type="EMBL" id="CP024334">
    <property type="protein sequence ID" value="ATQ16436.2"/>
    <property type="molecule type" value="Genomic_DNA"/>
</dbReference>
<sequence length="362" mass="42315">MLKFKYIILLLFSLFLNINATPIVRPFNFDNWNFDQEVEEAYESSYEIVDGVLINVNDSSKNMKAKRILQKIEDLERYYNCLVNIIRDEIFLQVENEFLKDYGQYFDDDVFTETDNRFKQLIEIPMEEKFGNYRYRLMSFASKSWIKNPDYTKLFIRLQLKEICFIENYLNQKLGIKFGDLSSQKSNDQKSTRQRPSSMMDSNDQKSTRQRPSSVMDSNDQKSTRQRPSSVMDSNDQKSTRQRPSSVMDSDDEGFGNPRPSRSRRSNPRPSRVVDGDDTFSSSRPSRQESNEMMRANGQNPSPKSNKLQPSGTKQGNIRPSSTRPSLRRPGRDVRQKFIRPIVTPIGDKPGNFVFREKKDEN</sequence>
<feature type="region of interest" description="Disordered" evidence="1">
    <location>
        <begin position="180"/>
        <end position="362"/>
    </location>
</feature>
<gene>
    <name evidence="2" type="ORF">CNO13_04435</name>
    <name evidence="3" type="ORF">EZU67_04415</name>
</gene>
<evidence type="ECO:0008006" key="6">
    <source>
        <dbReference type="Google" id="ProtNLM"/>
    </source>
</evidence>
<evidence type="ECO:0000313" key="4">
    <source>
        <dbReference type="Proteomes" id="UP000230633"/>
    </source>
</evidence>
<reference evidence="3" key="2">
    <citation type="submission" date="2022-12" db="EMBL/GenBank/DDBJ databases">
        <title>Whole genome sequencing of Borrelia miyamotoi strains isolated at the Russian territory.</title>
        <authorList>
            <person name="Kuleshov K.V."/>
            <person name="Platonov A.E."/>
            <person name="Goptar I.A."/>
            <person name="Shipulin G.A."/>
            <person name="Markelov M.L."/>
            <person name="Koetsveld J."/>
            <person name="Kolyasnikova N.M."/>
            <person name="Sarksyan D.S."/>
            <person name="Toporkova M.G."/>
            <person name="Hovius J.W."/>
        </authorList>
    </citation>
    <scope>NUCLEOTIDE SEQUENCE</scope>
    <source>
        <strain evidence="4">Yekat-1</strain>
        <strain evidence="3">Yekat-76</strain>
        <plasmid evidence="3">lp72</plasmid>
        <plasmid evidence="4">pYekat-1-lp72</plasmid>
    </source>
</reference>
<name>A0AAP9CGE8_9SPIR</name>
<geneLocation type="plasmid" evidence="3 5">
    <name>lp72</name>
</geneLocation>
<evidence type="ECO:0000313" key="5">
    <source>
        <dbReference type="Proteomes" id="UP000291995"/>
    </source>
</evidence>
<dbReference type="EMBL" id="CP036558">
    <property type="protein sequence ID" value="QBK62418.2"/>
    <property type="molecule type" value="Genomic_DNA"/>
</dbReference>
<proteinExistence type="predicted"/>
<dbReference type="RefSeq" id="WP_025444128.1">
    <property type="nucleotide sequence ID" value="NZ_CP024206.2"/>
</dbReference>
<dbReference type="AlphaFoldDB" id="A0AAP9CGE8"/>
<reference evidence="5" key="1">
    <citation type="submission" date="2019-03" db="EMBL/GenBank/DDBJ databases">
        <title>Whole genome sequencing of Borrelia miyamotoi strains isolated at the Russian territory.</title>
        <authorList>
            <person name="Kuleshov K.V."/>
            <person name="Platonov A.E."/>
            <person name="Goptar I.A."/>
            <person name="Shipulin G.A."/>
            <person name="Markelov M.L."/>
            <person name="Koetsveld J."/>
            <person name="Kolyasnikova N.M."/>
            <person name="Sarksyan D.S."/>
            <person name="Toporkova M.G."/>
            <person name="Hovius J.W."/>
        </authorList>
    </citation>
    <scope>NUCLEOTIDE SEQUENCE [LARGE SCALE GENOMIC DNA]</scope>
    <source>
        <strain evidence="2">Yekat-1</strain>
        <strain evidence="5">Yekat-76</strain>
        <plasmid evidence="5">lp72</plasmid>
        <plasmid evidence="2">pYekat-1-lp72</plasmid>
    </source>
</reference>
<protein>
    <recommendedName>
        <fullName evidence="6">Outer membrane protein</fullName>
    </recommendedName>
</protein>
<dbReference type="Proteomes" id="UP000291995">
    <property type="component" value="Plasmid lp72"/>
</dbReference>
<organism evidence="3 5">
    <name type="scientific">Borrelia miyamotoi</name>
    <dbReference type="NCBI Taxonomy" id="47466"/>
    <lineage>
        <taxon>Bacteria</taxon>
        <taxon>Pseudomonadati</taxon>
        <taxon>Spirochaetota</taxon>
        <taxon>Spirochaetia</taxon>
        <taxon>Spirochaetales</taxon>
        <taxon>Borreliaceae</taxon>
        <taxon>Borrelia</taxon>
    </lineage>
</organism>